<evidence type="ECO:0000256" key="1">
    <source>
        <dbReference type="ARBA" id="ARBA00038283"/>
    </source>
</evidence>
<keyword evidence="5" id="KW-1185">Reference proteome</keyword>
<evidence type="ECO:0000313" key="5">
    <source>
        <dbReference type="Proteomes" id="UP000028863"/>
    </source>
</evidence>
<keyword evidence="2" id="KW-0175">Coiled coil</keyword>
<reference evidence="4" key="1">
    <citation type="submission" date="2014-03" db="EMBL/GenBank/DDBJ databases">
        <title>Draft genome sequencing of Oceanobacillus picturae strain S1 isolated from human gut.</title>
        <authorList>
            <person name="Croce O."/>
            <person name="Lagier J.C."/>
            <person name="Raoult D."/>
        </authorList>
    </citation>
    <scope>NUCLEOTIDE SEQUENCE [LARGE SCALE GENOMIC DNA]</scope>
    <source>
        <strain evidence="4">S1</strain>
    </source>
</reference>
<comment type="similarity">
    <text evidence="1">Belongs to the initiator RepB protein family.</text>
</comment>
<evidence type="ECO:0000256" key="2">
    <source>
        <dbReference type="SAM" id="Coils"/>
    </source>
</evidence>
<dbReference type="Gene3D" id="1.10.10.10">
    <property type="entry name" value="Winged helix-like DNA-binding domain superfamily/Winged helix DNA-binding domain"/>
    <property type="match status" value="2"/>
</dbReference>
<sequence length="307" mass="36152">MSMAKLSQGLTLNQMQLLAYAIYSTQQDGKTEFIKADFEKKFNIEKYRTKDAYEDSDKILGLKVSTQDLENDKFKFWNAFSSMEYDKGHFIFEWNSKMIPHILELKEKYVTTDLTVTSKFKSGFSWTLYDYLRAHYGYWHKLIPKESLMKLFSVENRKTYQNTAQFKRGVLDVAIAEINKFTELDIRYEEEKEGRAIVGFDLIWSTGTNKKSATKKQIKELRTTVDTVIKDSLVFVDLNDEKNRQRAINIVKEIKEMLPHTTEPICITYEKANDLISKANDNLKELNKLLEKEKGRDTSFYYNWLDE</sequence>
<name>W9AID5_9BACI</name>
<dbReference type="InterPro" id="IPR000525">
    <property type="entry name" value="Initiator_Rep_WH1"/>
</dbReference>
<reference evidence="4" key="2">
    <citation type="submission" date="2014-03" db="EMBL/GenBank/DDBJ databases">
        <authorList>
            <person name="Urmite Genomes"/>
        </authorList>
    </citation>
    <scope>NUCLEOTIDE SEQUENCE</scope>
    <source>
        <strain evidence="4">S1</strain>
    </source>
</reference>
<dbReference type="SUPFAM" id="SSF46785">
    <property type="entry name" value="Winged helix' DNA-binding domain"/>
    <property type="match status" value="2"/>
</dbReference>
<dbReference type="eggNOG" id="COG5527">
    <property type="taxonomic scope" value="Bacteria"/>
</dbReference>
<protein>
    <submittedName>
        <fullName evidence="4">Replication protein</fullName>
    </submittedName>
</protein>
<evidence type="ECO:0000259" key="3">
    <source>
        <dbReference type="Pfam" id="PF01051"/>
    </source>
</evidence>
<dbReference type="Pfam" id="PF01051">
    <property type="entry name" value="Rep3_N"/>
    <property type="match status" value="1"/>
</dbReference>
<proteinExistence type="inferred from homology"/>
<dbReference type="InterPro" id="IPR036390">
    <property type="entry name" value="WH_DNA-bd_sf"/>
</dbReference>
<dbReference type="STRING" id="171693.BN988_03813"/>
<comment type="caution">
    <text evidence="4">The sequence shown here is derived from an EMBL/GenBank/DDBJ whole genome shotgun (WGS) entry which is preliminary data.</text>
</comment>
<dbReference type="InterPro" id="IPR036388">
    <property type="entry name" value="WH-like_DNA-bd_sf"/>
</dbReference>
<gene>
    <name evidence="4" type="ORF">BN988_03813</name>
</gene>
<organism evidence="4 5">
    <name type="scientific">Oceanobacillus picturae</name>
    <dbReference type="NCBI Taxonomy" id="171693"/>
    <lineage>
        <taxon>Bacteria</taxon>
        <taxon>Bacillati</taxon>
        <taxon>Bacillota</taxon>
        <taxon>Bacilli</taxon>
        <taxon>Bacillales</taxon>
        <taxon>Bacillaceae</taxon>
        <taxon>Oceanobacillus</taxon>
    </lineage>
</organism>
<dbReference type="GO" id="GO:0006270">
    <property type="term" value="P:DNA replication initiation"/>
    <property type="evidence" value="ECO:0007669"/>
    <property type="project" value="InterPro"/>
</dbReference>
<evidence type="ECO:0000313" key="4">
    <source>
        <dbReference type="EMBL" id="CDO05223.1"/>
    </source>
</evidence>
<dbReference type="GO" id="GO:0003887">
    <property type="term" value="F:DNA-directed DNA polymerase activity"/>
    <property type="evidence" value="ECO:0007669"/>
    <property type="project" value="InterPro"/>
</dbReference>
<dbReference type="AlphaFoldDB" id="W9AID5"/>
<dbReference type="Pfam" id="PF21205">
    <property type="entry name" value="Rep3_C"/>
    <property type="match status" value="1"/>
</dbReference>
<dbReference type="Proteomes" id="UP000028863">
    <property type="component" value="Unassembled WGS sequence"/>
</dbReference>
<dbReference type="EMBL" id="CCAX010000005">
    <property type="protein sequence ID" value="CDO05223.1"/>
    <property type="molecule type" value="Genomic_DNA"/>
</dbReference>
<feature type="domain" description="Initiator Rep protein WH1" evidence="3">
    <location>
        <begin position="4"/>
        <end position="132"/>
    </location>
</feature>
<accession>W9AID5</accession>
<feature type="coiled-coil region" evidence="2">
    <location>
        <begin position="269"/>
        <end position="296"/>
    </location>
</feature>